<proteinExistence type="predicted"/>
<dbReference type="EMBL" id="BMWX01000008">
    <property type="protein sequence ID" value="GGZ39261.1"/>
    <property type="molecule type" value="Genomic_DNA"/>
</dbReference>
<keyword evidence="2" id="KW-1185">Reference proteome</keyword>
<dbReference type="AlphaFoldDB" id="A0A918QAP8"/>
<name>A0A918QAP8_9BACT</name>
<dbReference type="Proteomes" id="UP000619457">
    <property type="component" value="Unassembled WGS sequence"/>
</dbReference>
<protein>
    <submittedName>
        <fullName evidence="1">Uncharacterized protein</fullName>
    </submittedName>
</protein>
<gene>
    <name evidence="1" type="ORF">GCM10007049_35780</name>
</gene>
<evidence type="ECO:0000313" key="1">
    <source>
        <dbReference type="EMBL" id="GGZ39261.1"/>
    </source>
</evidence>
<reference evidence="1" key="2">
    <citation type="submission" date="2020-09" db="EMBL/GenBank/DDBJ databases">
        <authorList>
            <person name="Sun Q."/>
            <person name="Kim S."/>
        </authorList>
    </citation>
    <scope>NUCLEOTIDE SEQUENCE</scope>
    <source>
        <strain evidence="1">KCTC 12368</strain>
    </source>
</reference>
<sequence>MSLIWQCGTGSKNELEMEYFIGSWASCYDDSTYVELHFTKDNYYAFHFDNDVLDYNVGRFKVCGDKLLVAIREQNIKCDARNINTININYISDDEFESIEESKKNVFFKLSSEPKMDFKLGTQLLESENYLDDFKNRKLRFKCVH</sequence>
<comment type="caution">
    <text evidence="1">The sequence shown here is derived from an EMBL/GenBank/DDBJ whole genome shotgun (WGS) entry which is preliminary data.</text>
</comment>
<reference evidence="1" key="1">
    <citation type="journal article" date="2014" name="Int. J. Syst. Evol. Microbiol.">
        <title>Complete genome sequence of Corynebacterium casei LMG S-19264T (=DSM 44701T), isolated from a smear-ripened cheese.</title>
        <authorList>
            <consortium name="US DOE Joint Genome Institute (JGI-PGF)"/>
            <person name="Walter F."/>
            <person name="Albersmeier A."/>
            <person name="Kalinowski J."/>
            <person name="Ruckert C."/>
        </authorList>
    </citation>
    <scope>NUCLEOTIDE SEQUENCE</scope>
    <source>
        <strain evidence="1">KCTC 12368</strain>
    </source>
</reference>
<organism evidence="1 2">
    <name type="scientific">Echinicola pacifica</name>
    <dbReference type="NCBI Taxonomy" id="346377"/>
    <lineage>
        <taxon>Bacteria</taxon>
        <taxon>Pseudomonadati</taxon>
        <taxon>Bacteroidota</taxon>
        <taxon>Cytophagia</taxon>
        <taxon>Cytophagales</taxon>
        <taxon>Cyclobacteriaceae</taxon>
        <taxon>Echinicola</taxon>
    </lineage>
</organism>
<accession>A0A918QAP8</accession>
<evidence type="ECO:0000313" key="2">
    <source>
        <dbReference type="Proteomes" id="UP000619457"/>
    </source>
</evidence>